<keyword evidence="5" id="KW-0648">Protein biosynthesis</keyword>
<dbReference type="InterPro" id="IPR036900">
    <property type="entry name" value="A-D-PHexomutase_C_sf"/>
</dbReference>
<dbReference type="GO" id="GO:0016868">
    <property type="term" value="F:intramolecular phosphotransferase activity"/>
    <property type="evidence" value="ECO:0007669"/>
    <property type="project" value="InterPro"/>
</dbReference>
<name>A0A6I0FF04_9FIRM</name>
<dbReference type="InterPro" id="IPR029044">
    <property type="entry name" value="Nucleotide-diphossugar_trans"/>
</dbReference>
<evidence type="ECO:0000259" key="6">
    <source>
        <dbReference type="Pfam" id="PF00483"/>
    </source>
</evidence>
<dbReference type="GO" id="GO:0016740">
    <property type="term" value="F:transferase activity"/>
    <property type="evidence" value="ECO:0007669"/>
    <property type="project" value="UniProtKB-KW"/>
</dbReference>
<dbReference type="GO" id="GO:0005975">
    <property type="term" value="P:carbohydrate metabolic process"/>
    <property type="evidence" value="ECO:0007669"/>
    <property type="project" value="InterPro"/>
</dbReference>
<dbReference type="InterPro" id="IPR011004">
    <property type="entry name" value="Trimer_LpxA-like_sf"/>
</dbReference>
<evidence type="ECO:0000259" key="8">
    <source>
        <dbReference type="Pfam" id="PF25084"/>
    </source>
</evidence>
<dbReference type="AlphaFoldDB" id="A0A6I0FF04"/>
<feature type="domain" description="Nucleotidyl transferase" evidence="6">
    <location>
        <begin position="5"/>
        <end position="233"/>
    </location>
</feature>
<keyword evidence="3" id="KW-0963">Cytoplasm</keyword>
<dbReference type="Gene3D" id="3.40.120.10">
    <property type="entry name" value="Alpha-D-Glucose-1,6-Bisphosphate, subunit A, domain 3"/>
    <property type="match status" value="1"/>
</dbReference>
<proteinExistence type="inferred from homology"/>
<dbReference type="Proteomes" id="UP000432715">
    <property type="component" value="Unassembled WGS sequence"/>
</dbReference>
<reference evidence="9 10" key="1">
    <citation type="submission" date="2019-10" db="EMBL/GenBank/DDBJ databases">
        <title>Alkaliphilus serpentinus sp. nov. and Alkaliphilus pronyensis sp. nov., two novel anaerobic alkaliphilic species isolated from the serpentinized-hosted hydrothermal field of the Prony Bay (New Caledonia).</title>
        <authorList>
            <person name="Postec A."/>
        </authorList>
    </citation>
    <scope>NUCLEOTIDE SEQUENCE [LARGE SCALE GENOMIC DNA]</scope>
    <source>
        <strain evidence="9 10">LacV</strain>
    </source>
</reference>
<comment type="caution">
    <text evidence="9">The sequence shown here is derived from an EMBL/GenBank/DDBJ whole genome shotgun (WGS) entry which is preliminary data.</text>
</comment>
<dbReference type="InterPro" id="IPR005844">
    <property type="entry name" value="A-D-PHexomutase_a/b/a-I"/>
</dbReference>
<dbReference type="OrthoDB" id="9803871at2"/>
<organism evidence="9 10">
    <name type="scientific">Alkaliphilus pronyensis</name>
    <dbReference type="NCBI Taxonomy" id="1482732"/>
    <lineage>
        <taxon>Bacteria</taxon>
        <taxon>Bacillati</taxon>
        <taxon>Bacillota</taxon>
        <taxon>Clostridia</taxon>
        <taxon>Peptostreptococcales</taxon>
        <taxon>Natronincolaceae</taxon>
        <taxon>Alkaliphilus</taxon>
    </lineage>
</organism>
<protein>
    <submittedName>
        <fullName evidence="9">NTP transferase domain-containing protein</fullName>
    </submittedName>
</protein>
<evidence type="ECO:0000313" key="9">
    <source>
        <dbReference type="EMBL" id="KAB3534393.1"/>
    </source>
</evidence>
<dbReference type="PANTHER" id="PTHR22572">
    <property type="entry name" value="SUGAR-1-PHOSPHATE GUANYL TRANSFERASE"/>
    <property type="match status" value="1"/>
</dbReference>
<dbReference type="Pfam" id="PF25084">
    <property type="entry name" value="LbH_EIF2B"/>
    <property type="match status" value="1"/>
</dbReference>
<evidence type="ECO:0000256" key="4">
    <source>
        <dbReference type="ARBA" id="ARBA00022540"/>
    </source>
</evidence>
<dbReference type="Pfam" id="PF02878">
    <property type="entry name" value="PGM_PMM_I"/>
    <property type="match status" value="1"/>
</dbReference>
<evidence type="ECO:0000256" key="1">
    <source>
        <dbReference type="ARBA" id="ARBA00004514"/>
    </source>
</evidence>
<keyword evidence="4" id="KW-0396">Initiation factor</keyword>
<dbReference type="Gene3D" id="3.30.310.50">
    <property type="entry name" value="Alpha-D-phosphohexomutase, C-terminal domain"/>
    <property type="match status" value="1"/>
</dbReference>
<dbReference type="SUPFAM" id="SSF51161">
    <property type="entry name" value="Trimeric LpxA-like enzymes"/>
    <property type="match status" value="1"/>
</dbReference>
<dbReference type="InterPro" id="IPR005835">
    <property type="entry name" value="NTP_transferase_dom"/>
</dbReference>
<dbReference type="SUPFAM" id="SSF55957">
    <property type="entry name" value="Phosphoglucomutase, C-terminal domain"/>
    <property type="match status" value="1"/>
</dbReference>
<evidence type="ECO:0000259" key="7">
    <source>
        <dbReference type="Pfam" id="PF02878"/>
    </source>
</evidence>
<comment type="subcellular location">
    <subcellularLocation>
        <location evidence="1">Cytoplasm</location>
        <location evidence="1">Cytosol</location>
    </subcellularLocation>
</comment>
<gene>
    <name evidence="9" type="ORF">F8154_09230</name>
</gene>
<dbReference type="Pfam" id="PF00483">
    <property type="entry name" value="NTP_transferase"/>
    <property type="match status" value="1"/>
</dbReference>
<keyword evidence="10" id="KW-1185">Reference proteome</keyword>
<dbReference type="SUPFAM" id="SSF53738">
    <property type="entry name" value="Phosphoglucomutase, first 3 domains"/>
    <property type="match status" value="1"/>
</dbReference>
<accession>A0A6I0FF04</accession>
<comment type="similarity">
    <text evidence="2">Belongs to the phosphohexose mutase family.</text>
</comment>
<dbReference type="EMBL" id="WBZC01000029">
    <property type="protein sequence ID" value="KAB3534393.1"/>
    <property type="molecule type" value="Genomic_DNA"/>
</dbReference>
<evidence type="ECO:0000256" key="5">
    <source>
        <dbReference type="ARBA" id="ARBA00022917"/>
    </source>
</evidence>
<evidence type="ECO:0000313" key="10">
    <source>
        <dbReference type="Proteomes" id="UP000432715"/>
    </source>
</evidence>
<dbReference type="SUPFAM" id="SSF53448">
    <property type="entry name" value="Nucleotide-diphospho-sugar transferases"/>
    <property type="match status" value="1"/>
</dbReference>
<dbReference type="Gene3D" id="2.160.10.10">
    <property type="entry name" value="Hexapeptide repeat proteins"/>
    <property type="match status" value="1"/>
</dbReference>
<dbReference type="InterPro" id="IPR056764">
    <property type="entry name" value="LbH_EIF2B3/5"/>
</dbReference>
<dbReference type="CDD" id="cd04181">
    <property type="entry name" value="NTP_transferase"/>
    <property type="match status" value="1"/>
</dbReference>
<feature type="domain" description="Alpha-D-phosphohexomutase alpha/beta/alpha" evidence="7">
    <location>
        <begin position="384"/>
        <end position="514"/>
    </location>
</feature>
<dbReference type="InterPro" id="IPR050486">
    <property type="entry name" value="Mannose-1P_guanyltransferase"/>
</dbReference>
<feature type="domain" description="EIF2B subunit epsilon/gamma LbH" evidence="8">
    <location>
        <begin position="250"/>
        <end position="351"/>
    </location>
</feature>
<dbReference type="InterPro" id="IPR016055">
    <property type="entry name" value="A-D-PHexomutase_a/b/a-I/II/III"/>
</dbReference>
<keyword evidence="9" id="KW-0808">Transferase</keyword>
<evidence type="ECO:0000256" key="2">
    <source>
        <dbReference type="ARBA" id="ARBA00010231"/>
    </source>
</evidence>
<sequence length="821" mass="92245">MITIKAIIMAGGKGTRLRPLTCSLPKPMVPILNKPVMEYTVELLKKHNIKDIAVTMAYLPEIITDYFGDGTKWGVGLKYYLEDIPLGTGGSVRNAEEFINEAFLVISGDALTDLNIKEALEYHRAKASKVTLILKNEPVPIEYGVVITNEEGRIVRFLEKPSWGEVFSNTVNTGIYIIEPEVMEYYQRGDNFDFSKDLFPKLLQDGVAMYGYVTKDYWCDIGDLSSYKETQFDMLEGKVKLNIQGNEVKQGVWLDEGAKLGENTIVNPPVYIGKNTVINGGKIGPYTIVADNCNVYRDTVIKKSVLWRNVIVGNGSHITGSVICNGVFIKNRVNIFENSSVGEDSTLYDGVMVRPDIKIWPNKKIDVNTVVNKNLIWGSKASKTVFGYRDISGHVNIDITPEFAMGLGSSFASINKEGTIIVSDDNTKASLLIKNSIATGIISSGGQAVELTDSVLAINRFAVKYHQAAGGIHVRADSGDENKVYIEFTDKNGASIGRNKEREMENILNRGEFERCNANRIKEKISVTNFSSLFIKHGLSLVKNKDSIKRSSYKIAIASDSPQQLILTKSFLNELGCSVIYDSSLQIKGLNHHLNYLSKEVKLGNVEFGVIINENGEEMILVDEKGREIKEEKLKLLTTLIQIKVEDNGKIVLPYIAPNIFEKIAQSYNVDIIRTKSNPSSIMHEMLNDWDKDYEFPLQYILNYNAIWSLGLIIDLLVSTNSKLSYLVEEIPEYYYLKDAVPCDWTDKGRVIKDLIEENKNRSIEMYEGVKIMDDRGWTIVLPDHERPLVNIYTEGLSQEYANELSVFFSNKVKDLLKSEK</sequence>
<evidence type="ECO:0000256" key="3">
    <source>
        <dbReference type="ARBA" id="ARBA00022490"/>
    </source>
</evidence>
<dbReference type="Gene3D" id="3.90.550.10">
    <property type="entry name" value="Spore Coat Polysaccharide Biosynthesis Protein SpsA, Chain A"/>
    <property type="match status" value="1"/>
</dbReference>